<gene>
    <name evidence="2" type="ORF">RFI_33208</name>
</gene>
<feature type="region of interest" description="Disordered" evidence="1">
    <location>
        <begin position="124"/>
        <end position="175"/>
    </location>
</feature>
<sequence>NAPKHESQQDGKANDNADGNESEASSSTESSGSVSGTEISKESSASDNETAAAQPTLPTIVSETAATKPKEEKEASQVISLFYVHTTYHNHNCKHIMQQYTNFNHIMYAHIYICSVTNETSAKEVEPQKSKEANKESEQSKPKENENEKDKDKEKEDINGKSKSKNPNDLPQDEKKEQEICNALLTLLQKYNFKEFKVFNSDAYAYLPGSPEKIINTFSYKKVVQPRDVSMLLLGNIQRLLKHLNISSSMPPLPEVVHQSKKKMIDQIRQEEESKRKKKKPKER</sequence>
<dbReference type="AlphaFoldDB" id="X6LTY3"/>
<evidence type="ECO:0000313" key="2">
    <source>
        <dbReference type="EMBL" id="ETO04190.1"/>
    </source>
</evidence>
<name>X6LTY3_RETFI</name>
<evidence type="ECO:0000313" key="3">
    <source>
        <dbReference type="Proteomes" id="UP000023152"/>
    </source>
</evidence>
<feature type="non-terminal residue" evidence="2">
    <location>
        <position position="284"/>
    </location>
</feature>
<feature type="region of interest" description="Disordered" evidence="1">
    <location>
        <begin position="249"/>
        <end position="284"/>
    </location>
</feature>
<keyword evidence="3" id="KW-1185">Reference proteome</keyword>
<feature type="region of interest" description="Disordered" evidence="1">
    <location>
        <begin position="1"/>
        <end position="74"/>
    </location>
</feature>
<evidence type="ECO:0000256" key="1">
    <source>
        <dbReference type="SAM" id="MobiDB-lite"/>
    </source>
</evidence>
<proteinExistence type="predicted"/>
<accession>X6LTY3</accession>
<organism evidence="2 3">
    <name type="scientific">Reticulomyxa filosa</name>
    <dbReference type="NCBI Taxonomy" id="46433"/>
    <lineage>
        <taxon>Eukaryota</taxon>
        <taxon>Sar</taxon>
        <taxon>Rhizaria</taxon>
        <taxon>Retaria</taxon>
        <taxon>Foraminifera</taxon>
        <taxon>Monothalamids</taxon>
        <taxon>Reticulomyxidae</taxon>
        <taxon>Reticulomyxa</taxon>
    </lineage>
</organism>
<reference evidence="2 3" key="1">
    <citation type="journal article" date="2013" name="Curr. Biol.">
        <title>The Genome of the Foraminiferan Reticulomyxa filosa.</title>
        <authorList>
            <person name="Glockner G."/>
            <person name="Hulsmann N."/>
            <person name="Schleicher M."/>
            <person name="Noegel A.A."/>
            <person name="Eichinger L."/>
            <person name="Gallinger C."/>
            <person name="Pawlowski J."/>
            <person name="Sierra R."/>
            <person name="Euteneuer U."/>
            <person name="Pillet L."/>
            <person name="Moustafa A."/>
            <person name="Platzer M."/>
            <person name="Groth M."/>
            <person name="Szafranski K."/>
            <person name="Schliwa M."/>
        </authorList>
    </citation>
    <scope>NUCLEOTIDE SEQUENCE [LARGE SCALE GENOMIC DNA]</scope>
</reference>
<dbReference type="Proteomes" id="UP000023152">
    <property type="component" value="Unassembled WGS sequence"/>
</dbReference>
<feature type="non-terminal residue" evidence="2">
    <location>
        <position position="1"/>
    </location>
</feature>
<feature type="compositionally biased region" description="Basic and acidic residues" evidence="1">
    <location>
        <begin position="1"/>
        <end position="15"/>
    </location>
</feature>
<dbReference type="EMBL" id="ASPP01029769">
    <property type="protein sequence ID" value="ETO04190.1"/>
    <property type="molecule type" value="Genomic_DNA"/>
</dbReference>
<protein>
    <submittedName>
        <fullName evidence="2">Uncharacterized protein</fullName>
    </submittedName>
</protein>
<feature type="compositionally biased region" description="Basic and acidic residues" evidence="1">
    <location>
        <begin position="124"/>
        <end position="160"/>
    </location>
</feature>
<comment type="caution">
    <text evidence="2">The sequence shown here is derived from an EMBL/GenBank/DDBJ whole genome shotgun (WGS) entry which is preliminary data.</text>
</comment>
<feature type="compositionally biased region" description="Low complexity" evidence="1">
    <location>
        <begin position="22"/>
        <end position="38"/>
    </location>
</feature>
<feature type="compositionally biased region" description="Polar residues" evidence="1">
    <location>
        <begin position="42"/>
        <end position="62"/>
    </location>
</feature>
<feature type="compositionally biased region" description="Basic and acidic residues" evidence="1">
    <location>
        <begin position="263"/>
        <end position="275"/>
    </location>
</feature>